<evidence type="ECO:0000256" key="1">
    <source>
        <dbReference type="ARBA" id="ARBA00000971"/>
    </source>
</evidence>
<dbReference type="GO" id="GO:0051082">
    <property type="term" value="F:unfolded protein binding"/>
    <property type="evidence" value="ECO:0007669"/>
    <property type="project" value="EnsemblFungi"/>
</dbReference>
<dbReference type="Gene3D" id="2.40.100.10">
    <property type="entry name" value="Cyclophilin-like"/>
    <property type="match status" value="1"/>
</dbReference>
<evidence type="ECO:0000313" key="9">
    <source>
        <dbReference type="Proteomes" id="UP000788993"/>
    </source>
</evidence>
<dbReference type="EMBL" id="JAEUBD010001571">
    <property type="protein sequence ID" value="KAH3658795.1"/>
    <property type="molecule type" value="Genomic_DNA"/>
</dbReference>
<dbReference type="OrthoDB" id="193499at2759"/>
<reference evidence="8" key="1">
    <citation type="journal article" date="2021" name="Open Biol.">
        <title>Shared evolutionary footprints suggest mitochondrial oxidative damage underlies multiple complex I losses in fungi.</title>
        <authorList>
            <person name="Schikora-Tamarit M.A."/>
            <person name="Marcet-Houben M."/>
            <person name="Nosek J."/>
            <person name="Gabaldon T."/>
        </authorList>
    </citation>
    <scope>NUCLEOTIDE SEQUENCE</scope>
    <source>
        <strain evidence="8">NCAIM Y.01608</strain>
    </source>
</reference>
<keyword evidence="6" id="KW-0413">Isomerase</keyword>
<keyword evidence="3" id="KW-0677">Repeat</keyword>
<dbReference type="FunFam" id="2.40.100.10:FF:000001">
    <property type="entry name" value="Peptidyl-prolyl cis-trans isomerase"/>
    <property type="match status" value="1"/>
</dbReference>
<name>A0A1B7SQI9_9ASCO</name>
<dbReference type="PANTHER" id="PTHR11071:SF561">
    <property type="entry name" value="PEPTIDYL-PROLYL CIS-TRANS ISOMERASE D-RELATED"/>
    <property type="match status" value="1"/>
</dbReference>
<dbReference type="InterPro" id="IPR020892">
    <property type="entry name" value="Cyclophilin-type_PPIase_CS"/>
</dbReference>
<sequence>MSRSQVYFDVSIGGETAGRIVFELFNDIVPKTAENFRSLATGEPGFGYQGSIFHRVIKNFMIQGGDFTNFDGTGGKSIYGEKFEDENFELKHDKPFLLSMANAGKNTNGSQFFITTVPTPHLDGKHVVFGKVIAGKSVVRMIENTETDSGDKPKLECKIEASGELKPGEPLKLDDGTGDPYDEFLEDEESIDINNPESVFKAIEDIKAIGTKFFKQGDMNIAFKKYKKAVSYLESYFPDDLPESEIEKLNKLKCSCYLNASLAALKLKKVQECIKYSTEAFEAENADIQSKAKALFRRGSAKLIGHNQEDAIADFEEASKLAPEDGAIKKAILDAKKSLKERLSKERAAYSKFFK</sequence>
<evidence type="ECO:0000256" key="2">
    <source>
        <dbReference type="ARBA" id="ARBA00013194"/>
    </source>
</evidence>
<dbReference type="EC" id="5.2.1.8" evidence="2"/>
<dbReference type="Proteomes" id="UP000788993">
    <property type="component" value="Unassembled WGS sequence"/>
</dbReference>
<dbReference type="GO" id="GO:0043022">
    <property type="term" value="F:ribosome binding"/>
    <property type="evidence" value="ECO:0007669"/>
    <property type="project" value="EnsemblFungi"/>
</dbReference>
<organism evidence="8 9">
    <name type="scientific">Ogataea polymorpha</name>
    <dbReference type="NCBI Taxonomy" id="460523"/>
    <lineage>
        <taxon>Eukaryota</taxon>
        <taxon>Fungi</taxon>
        <taxon>Dikarya</taxon>
        <taxon>Ascomycota</taxon>
        <taxon>Saccharomycotina</taxon>
        <taxon>Pichiomycetes</taxon>
        <taxon>Pichiales</taxon>
        <taxon>Pichiaceae</taxon>
        <taxon>Ogataea</taxon>
    </lineage>
</organism>
<dbReference type="InterPro" id="IPR029000">
    <property type="entry name" value="Cyclophilin-like_dom_sf"/>
</dbReference>
<dbReference type="PROSITE" id="PS00170">
    <property type="entry name" value="CSA_PPIASE_1"/>
    <property type="match status" value="1"/>
</dbReference>
<dbReference type="Gene3D" id="1.25.40.10">
    <property type="entry name" value="Tetratricopeptide repeat domain"/>
    <property type="match status" value="1"/>
</dbReference>
<dbReference type="SUPFAM" id="SSF48452">
    <property type="entry name" value="TPR-like"/>
    <property type="match status" value="1"/>
</dbReference>
<dbReference type="GO" id="GO:0003755">
    <property type="term" value="F:peptidyl-prolyl cis-trans isomerase activity"/>
    <property type="evidence" value="ECO:0007669"/>
    <property type="project" value="UniProtKB-KW"/>
</dbReference>
<dbReference type="PRINTS" id="PR00153">
    <property type="entry name" value="CSAPPISMRASE"/>
</dbReference>
<evidence type="ECO:0000256" key="6">
    <source>
        <dbReference type="ARBA" id="ARBA00023235"/>
    </source>
</evidence>
<reference evidence="8" key="2">
    <citation type="submission" date="2021-01" db="EMBL/GenBank/DDBJ databases">
        <authorList>
            <person name="Schikora-Tamarit M.A."/>
        </authorList>
    </citation>
    <scope>NUCLEOTIDE SEQUENCE</scope>
    <source>
        <strain evidence="8">NCAIM Y.01608</strain>
    </source>
</reference>
<accession>A0A1B7SQI9</accession>
<dbReference type="PANTHER" id="PTHR11071">
    <property type="entry name" value="PEPTIDYL-PROLYL CIS-TRANS ISOMERASE"/>
    <property type="match status" value="1"/>
</dbReference>
<evidence type="ECO:0000256" key="4">
    <source>
        <dbReference type="ARBA" id="ARBA00022803"/>
    </source>
</evidence>
<dbReference type="GO" id="GO:0016018">
    <property type="term" value="F:cyclosporin A binding"/>
    <property type="evidence" value="ECO:0007669"/>
    <property type="project" value="TreeGrafter"/>
</dbReference>
<dbReference type="SUPFAM" id="SSF50891">
    <property type="entry name" value="Cyclophilin-like"/>
    <property type="match status" value="1"/>
</dbReference>
<evidence type="ECO:0000256" key="3">
    <source>
        <dbReference type="ARBA" id="ARBA00022737"/>
    </source>
</evidence>
<keyword evidence="5" id="KW-0697">Rotamase</keyword>
<dbReference type="GO" id="GO:0042026">
    <property type="term" value="P:protein refolding"/>
    <property type="evidence" value="ECO:0007669"/>
    <property type="project" value="EnsemblFungi"/>
</dbReference>
<dbReference type="SMART" id="SM00028">
    <property type="entry name" value="TPR"/>
    <property type="match status" value="3"/>
</dbReference>
<proteinExistence type="predicted"/>
<evidence type="ECO:0000313" key="8">
    <source>
        <dbReference type="EMBL" id="KAH3658795.1"/>
    </source>
</evidence>
<dbReference type="InterPro" id="IPR011990">
    <property type="entry name" value="TPR-like_helical_dom_sf"/>
</dbReference>
<dbReference type="InterPro" id="IPR019734">
    <property type="entry name" value="TPR_rpt"/>
</dbReference>
<dbReference type="FunFam" id="1.25.40.10:FF:000029">
    <property type="entry name" value="peptidyl-prolyl cis-trans isomerase D"/>
    <property type="match status" value="1"/>
</dbReference>
<dbReference type="CDD" id="cd01926">
    <property type="entry name" value="cyclophilin_ABH_like"/>
    <property type="match status" value="1"/>
</dbReference>
<evidence type="ECO:0000259" key="7">
    <source>
        <dbReference type="Pfam" id="PF00160"/>
    </source>
</evidence>
<evidence type="ECO:0000256" key="5">
    <source>
        <dbReference type="ARBA" id="ARBA00023110"/>
    </source>
</evidence>
<feature type="domain" description="PPIase cyclophilin-type" evidence="7">
    <location>
        <begin position="8"/>
        <end position="161"/>
    </location>
</feature>
<dbReference type="RefSeq" id="XP_018213407.1">
    <property type="nucleotide sequence ID" value="XM_018357120.1"/>
</dbReference>
<keyword evidence="9" id="KW-1185">Reference proteome</keyword>
<protein>
    <recommendedName>
        <fullName evidence="2">peptidylprolyl isomerase</fullName>
        <ecNumber evidence="2">5.2.1.8</ecNumber>
    </recommendedName>
</protein>
<dbReference type="AlphaFoldDB" id="A0A1B7SQI9"/>
<dbReference type="InterPro" id="IPR002130">
    <property type="entry name" value="Cyclophilin-type_PPIase_dom"/>
</dbReference>
<keyword evidence="4" id="KW-0802">TPR repeat</keyword>
<comment type="caution">
    <text evidence="8">The sequence shown here is derived from an EMBL/GenBank/DDBJ whole genome shotgun (WGS) entry which is preliminary data.</text>
</comment>
<comment type="catalytic activity">
    <reaction evidence="1">
        <text>[protein]-peptidylproline (omega=180) = [protein]-peptidylproline (omega=0)</text>
        <dbReference type="Rhea" id="RHEA:16237"/>
        <dbReference type="Rhea" id="RHEA-COMP:10747"/>
        <dbReference type="Rhea" id="RHEA-COMP:10748"/>
        <dbReference type="ChEBI" id="CHEBI:83833"/>
        <dbReference type="ChEBI" id="CHEBI:83834"/>
        <dbReference type="EC" id="5.2.1.8"/>
    </reaction>
</comment>
<gene>
    <name evidence="8" type="ORF">OGATHE_006521</name>
</gene>
<dbReference type="GO" id="GO:0005737">
    <property type="term" value="C:cytoplasm"/>
    <property type="evidence" value="ECO:0007669"/>
    <property type="project" value="EnsemblFungi"/>
</dbReference>
<dbReference type="Pfam" id="PF00160">
    <property type="entry name" value="Pro_isomerase"/>
    <property type="match status" value="1"/>
</dbReference>